<dbReference type="Proteomes" id="UP000255061">
    <property type="component" value="Unassembled WGS sequence"/>
</dbReference>
<name>A0A379ZSQ3_9GAMM</name>
<dbReference type="RefSeq" id="WP_115405592.1">
    <property type="nucleotide sequence ID" value="NZ_BPFE01000028.1"/>
</dbReference>
<dbReference type="AlphaFoldDB" id="A0A379ZSQ3"/>
<dbReference type="EMBL" id="UGYV01000001">
    <property type="protein sequence ID" value="SUI67683.1"/>
    <property type="molecule type" value="Genomic_DNA"/>
</dbReference>
<protein>
    <submittedName>
        <fullName evidence="1">Uncharacterized protein</fullName>
    </submittedName>
</protein>
<evidence type="ECO:0000313" key="2">
    <source>
        <dbReference type="Proteomes" id="UP000255061"/>
    </source>
</evidence>
<reference evidence="1 2" key="1">
    <citation type="submission" date="2018-06" db="EMBL/GenBank/DDBJ databases">
        <authorList>
            <consortium name="Pathogen Informatics"/>
            <person name="Doyle S."/>
        </authorList>
    </citation>
    <scope>NUCLEOTIDE SEQUENCE [LARGE SCALE GENOMIC DNA]</scope>
    <source>
        <strain evidence="1 2">NCTC10736</strain>
    </source>
</reference>
<sequence length="96" mass="10856">MQQWFSVSLGDALLAQAKLSMLEQHLSDCYEQAKKPSTMSALYRHESTGVHCYVSVFLTVPFQQWAKLDNAVACDKINTDNMSYLAGYNVLPNMDF</sequence>
<evidence type="ECO:0000313" key="1">
    <source>
        <dbReference type="EMBL" id="SUI67683.1"/>
    </source>
</evidence>
<accession>A0A379ZSQ3</accession>
<proteinExistence type="predicted"/>
<gene>
    <name evidence="1" type="ORF">NCTC10736_00965</name>
</gene>
<organism evidence="1 2">
    <name type="scientific">Shewanella morhuae</name>
    <dbReference type="NCBI Taxonomy" id="365591"/>
    <lineage>
        <taxon>Bacteria</taxon>
        <taxon>Pseudomonadati</taxon>
        <taxon>Pseudomonadota</taxon>
        <taxon>Gammaproteobacteria</taxon>
        <taxon>Alteromonadales</taxon>
        <taxon>Shewanellaceae</taxon>
        <taxon>Shewanella</taxon>
    </lineage>
</organism>